<comment type="caution">
    <text evidence="9">The sequence shown here is derived from an EMBL/GenBank/DDBJ whole genome shotgun (WGS) entry which is preliminary data.</text>
</comment>
<dbReference type="PANTHER" id="PTHR12532:SF0">
    <property type="entry name" value="TRANSLATIONAL ACTIVATOR OF CYTOCHROME C OXIDASE 1"/>
    <property type="match status" value="1"/>
</dbReference>
<sequence>MSGHNKWANIRLRKGAQDAKRGKAFTKAAKEIIIAAKSGGDPAGNARLRSAIAAAKAVNLPKDKIEAAIRKGTGQDAGGDITEIMYEGYGAGGVAIIVETATDNKNRTVAEVRHVFTKYGGAMGESGSVAFQFDRMGVITLDKEKYADEETVMNMVLEAGADDVQDNDDTWEVRTSMSDFNTVRETLEGQSVEMMEAQLAMVPRMLVPVDAETARKLMRLTDALEELDDVQNVYTNADFPEDFDPEA</sequence>
<evidence type="ECO:0000256" key="2">
    <source>
        <dbReference type="ARBA" id="ARBA00022490"/>
    </source>
</evidence>
<evidence type="ECO:0000313" key="10">
    <source>
        <dbReference type="Proteomes" id="UP000698963"/>
    </source>
</evidence>
<dbReference type="GO" id="GO:0005829">
    <property type="term" value="C:cytosol"/>
    <property type="evidence" value="ECO:0007669"/>
    <property type="project" value="TreeGrafter"/>
</dbReference>
<reference evidence="9" key="2">
    <citation type="submission" date="2021-09" db="EMBL/GenBank/DDBJ databases">
        <authorList>
            <person name="Gilroy R."/>
        </authorList>
    </citation>
    <scope>NUCLEOTIDE SEQUENCE</scope>
    <source>
        <strain evidence="9">ChiGjej2B2-19336</strain>
    </source>
</reference>
<comment type="subcellular location">
    <subcellularLocation>
        <location evidence="6">Cytoplasm</location>
    </subcellularLocation>
</comment>
<dbReference type="InterPro" id="IPR049083">
    <property type="entry name" value="TACO1_YebC_N"/>
</dbReference>
<reference evidence="9" key="1">
    <citation type="journal article" date="2021" name="PeerJ">
        <title>Extensive microbial diversity within the chicken gut microbiome revealed by metagenomics and culture.</title>
        <authorList>
            <person name="Gilroy R."/>
            <person name="Ravi A."/>
            <person name="Getino M."/>
            <person name="Pursley I."/>
            <person name="Horton D.L."/>
            <person name="Alikhan N.F."/>
            <person name="Baker D."/>
            <person name="Gharbi K."/>
            <person name="Hall N."/>
            <person name="Watson M."/>
            <person name="Adriaenssens E.M."/>
            <person name="Foster-Nyarko E."/>
            <person name="Jarju S."/>
            <person name="Secka A."/>
            <person name="Antonio M."/>
            <person name="Oren A."/>
            <person name="Chaudhuri R.R."/>
            <person name="La Ragione R."/>
            <person name="Hildebrand F."/>
            <person name="Pallen M.J."/>
        </authorList>
    </citation>
    <scope>NUCLEOTIDE SEQUENCE</scope>
    <source>
        <strain evidence="9">ChiGjej2B2-19336</strain>
    </source>
</reference>
<dbReference type="PANTHER" id="PTHR12532">
    <property type="entry name" value="TRANSLATIONAL ACTIVATOR OF CYTOCHROME C OXIDASE 1"/>
    <property type="match status" value="1"/>
</dbReference>
<feature type="domain" description="TACO1/YebC-like N-terminal" evidence="8">
    <location>
        <begin position="5"/>
        <end position="75"/>
    </location>
</feature>
<dbReference type="InterPro" id="IPR002876">
    <property type="entry name" value="Transcrip_reg_TACO1-like"/>
</dbReference>
<keyword evidence="3 6" id="KW-0805">Transcription regulation</keyword>
<dbReference type="HAMAP" id="MF_00693">
    <property type="entry name" value="Transcrip_reg_TACO1"/>
    <property type="match status" value="1"/>
</dbReference>
<comment type="similarity">
    <text evidence="1 6">Belongs to the TACO1 family.</text>
</comment>
<dbReference type="GO" id="GO:0006355">
    <property type="term" value="P:regulation of DNA-templated transcription"/>
    <property type="evidence" value="ECO:0007669"/>
    <property type="project" value="UniProtKB-UniRule"/>
</dbReference>
<dbReference type="Pfam" id="PF20772">
    <property type="entry name" value="TACO1_YebC_N"/>
    <property type="match status" value="1"/>
</dbReference>
<dbReference type="InterPro" id="IPR048300">
    <property type="entry name" value="TACO1_YebC-like_2nd/3rd_dom"/>
</dbReference>
<evidence type="ECO:0000256" key="3">
    <source>
        <dbReference type="ARBA" id="ARBA00023015"/>
    </source>
</evidence>
<keyword evidence="2 6" id="KW-0963">Cytoplasm</keyword>
<accession>A0A921AVC4</accession>
<feature type="domain" description="TACO1/YebC-like second and third" evidence="7">
    <location>
        <begin position="82"/>
        <end position="237"/>
    </location>
</feature>
<evidence type="ECO:0000259" key="8">
    <source>
        <dbReference type="Pfam" id="PF20772"/>
    </source>
</evidence>
<evidence type="ECO:0000256" key="1">
    <source>
        <dbReference type="ARBA" id="ARBA00008724"/>
    </source>
</evidence>
<dbReference type="InterPro" id="IPR026564">
    <property type="entry name" value="Transcrip_reg_TACO1-like_dom3"/>
</dbReference>
<evidence type="ECO:0000256" key="5">
    <source>
        <dbReference type="ARBA" id="ARBA00023163"/>
    </source>
</evidence>
<dbReference type="NCBIfam" id="NF001030">
    <property type="entry name" value="PRK00110.1"/>
    <property type="match status" value="1"/>
</dbReference>
<gene>
    <name evidence="9" type="ORF">K8W16_05180</name>
</gene>
<dbReference type="Gene3D" id="3.30.70.980">
    <property type="match status" value="2"/>
</dbReference>
<dbReference type="Pfam" id="PF01709">
    <property type="entry name" value="Transcrip_reg"/>
    <property type="match status" value="1"/>
</dbReference>
<keyword evidence="5 6" id="KW-0804">Transcription</keyword>
<dbReference type="RefSeq" id="WP_304121775.1">
    <property type="nucleotide sequence ID" value="NZ_DYZA01000097.1"/>
</dbReference>
<dbReference type="FunFam" id="3.30.70.980:FF:000002">
    <property type="entry name" value="Probable transcriptional regulatory protein YebC"/>
    <property type="match status" value="1"/>
</dbReference>
<dbReference type="InterPro" id="IPR029072">
    <property type="entry name" value="YebC-like"/>
</dbReference>
<proteinExistence type="inferred from homology"/>
<dbReference type="AlphaFoldDB" id="A0A921AVC4"/>
<dbReference type="GO" id="GO:0003677">
    <property type="term" value="F:DNA binding"/>
    <property type="evidence" value="ECO:0007669"/>
    <property type="project" value="UniProtKB-UniRule"/>
</dbReference>
<dbReference type="Proteomes" id="UP000698963">
    <property type="component" value="Unassembled WGS sequence"/>
</dbReference>
<dbReference type="NCBIfam" id="TIGR01033">
    <property type="entry name" value="YebC/PmpR family DNA-binding transcriptional regulator"/>
    <property type="match status" value="1"/>
</dbReference>
<dbReference type="InterPro" id="IPR017856">
    <property type="entry name" value="Integrase-like_N"/>
</dbReference>
<dbReference type="Gene3D" id="1.10.10.200">
    <property type="match status" value="1"/>
</dbReference>
<protein>
    <recommendedName>
        <fullName evidence="6">Probable transcriptional regulatory protein K8W16_05180</fullName>
    </recommendedName>
</protein>
<evidence type="ECO:0000259" key="7">
    <source>
        <dbReference type="Pfam" id="PF01709"/>
    </source>
</evidence>
<dbReference type="FunFam" id="1.10.10.200:FF:000002">
    <property type="entry name" value="Probable transcriptional regulatory protein CLM62_37755"/>
    <property type="match status" value="1"/>
</dbReference>
<organism evidence="9 10">
    <name type="scientific">Mailhella massiliensis</name>
    <dbReference type="NCBI Taxonomy" id="1903261"/>
    <lineage>
        <taxon>Bacteria</taxon>
        <taxon>Pseudomonadati</taxon>
        <taxon>Thermodesulfobacteriota</taxon>
        <taxon>Desulfovibrionia</taxon>
        <taxon>Desulfovibrionales</taxon>
        <taxon>Desulfovibrionaceae</taxon>
        <taxon>Mailhella</taxon>
    </lineage>
</organism>
<evidence type="ECO:0000256" key="4">
    <source>
        <dbReference type="ARBA" id="ARBA00023125"/>
    </source>
</evidence>
<keyword evidence="4 6" id="KW-0238">DNA-binding</keyword>
<dbReference type="EMBL" id="DYZA01000097">
    <property type="protein sequence ID" value="HJD97020.1"/>
    <property type="molecule type" value="Genomic_DNA"/>
</dbReference>
<evidence type="ECO:0000313" key="9">
    <source>
        <dbReference type="EMBL" id="HJD97020.1"/>
    </source>
</evidence>
<name>A0A921AVC4_9BACT</name>
<evidence type="ECO:0000256" key="6">
    <source>
        <dbReference type="HAMAP-Rule" id="MF_00693"/>
    </source>
</evidence>
<dbReference type="SUPFAM" id="SSF75625">
    <property type="entry name" value="YebC-like"/>
    <property type="match status" value="1"/>
</dbReference>
<dbReference type="NCBIfam" id="NF009044">
    <property type="entry name" value="PRK12378.1"/>
    <property type="match status" value="1"/>
</dbReference>